<evidence type="ECO:0000259" key="1">
    <source>
        <dbReference type="Pfam" id="PF00534"/>
    </source>
</evidence>
<dbReference type="Gene3D" id="3.40.50.2000">
    <property type="entry name" value="Glycogen Phosphorylase B"/>
    <property type="match status" value="2"/>
</dbReference>
<dbReference type="AlphaFoldDB" id="A0A1I2IX97"/>
<dbReference type="PANTHER" id="PTHR12526">
    <property type="entry name" value="GLYCOSYLTRANSFERASE"/>
    <property type="match status" value="1"/>
</dbReference>
<dbReference type="Proteomes" id="UP000199513">
    <property type="component" value="Unassembled WGS sequence"/>
</dbReference>
<gene>
    <name evidence="2" type="ORF">SAMN04488541_10365</name>
</gene>
<dbReference type="InterPro" id="IPR001296">
    <property type="entry name" value="Glyco_trans_1"/>
</dbReference>
<keyword evidence="3" id="KW-1185">Reference proteome</keyword>
<reference evidence="2 3" key="1">
    <citation type="submission" date="2016-10" db="EMBL/GenBank/DDBJ databases">
        <authorList>
            <person name="de Groot N.N."/>
        </authorList>
    </citation>
    <scope>NUCLEOTIDE SEQUENCE [LARGE SCALE GENOMIC DNA]</scope>
    <source>
        <strain>GEY</strain>
        <strain evidence="3">DSM 9560</strain>
    </source>
</reference>
<dbReference type="GO" id="GO:0016757">
    <property type="term" value="F:glycosyltransferase activity"/>
    <property type="evidence" value="ECO:0007669"/>
    <property type="project" value="InterPro"/>
</dbReference>
<dbReference type="PANTHER" id="PTHR12526:SF630">
    <property type="entry name" value="GLYCOSYLTRANSFERASE"/>
    <property type="match status" value="1"/>
</dbReference>
<dbReference type="SUPFAM" id="SSF53756">
    <property type="entry name" value="UDP-Glycosyltransferase/glycogen phosphorylase"/>
    <property type="match status" value="1"/>
</dbReference>
<dbReference type="RefSeq" id="WP_091548725.1">
    <property type="nucleotide sequence ID" value="NZ_FONY01000036.1"/>
</dbReference>
<keyword evidence="2" id="KW-0808">Transferase</keyword>
<protein>
    <submittedName>
        <fullName evidence="2">Glycosyltransferase involved in cell wall bisynthesis</fullName>
    </submittedName>
</protein>
<dbReference type="OrthoDB" id="1522162at2"/>
<evidence type="ECO:0000313" key="2">
    <source>
        <dbReference type="EMBL" id="SFF45316.1"/>
    </source>
</evidence>
<dbReference type="STRING" id="1003.SAMN04488541_10365"/>
<dbReference type="Pfam" id="PF00534">
    <property type="entry name" value="Glycos_transf_1"/>
    <property type="match status" value="1"/>
</dbReference>
<dbReference type="EMBL" id="FONY01000036">
    <property type="protein sequence ID" value="SFF45316.1"/>
    <property type="molecule type" value="Genomic_DNA"/>
</dbReference>
<sequence>MNILWLSPNKSAPWIDSLAKKLLEITNINLTILEYSYSQKEEVVEEMKNGIRYITLKVPSKKMDLLSFFWIRINIIKSYLNKIYKEYDLIHIHGSEHEFHVSSYHLDIPQVLSIQGILDECRKVLNNEHIFSDWRVTRWNLGAYYERRYLTKIKNFICRTHWDKQFVKKINPKANIFHNWEPLREPFQTYIYHSQALNIAFVGGDNPIKGLRELLIAFNLVKNELPSKLIVMGSCKYSTVKEIIEKGNLYNINEGDVEVAGFRNAEQMLEVYTNCFCLVHPTYIDNSPNSVCEAQLAGLPVIASNVGGVSSLIDHMETGLLTSLHPEEIAENIKLLYHNTNLRKAISEKARILAQKRHDSNEIAQITLNIYQTIMKNHV</sequence>
<accession>A0A1I2IX97</accession>
<name>A0A1I2IX97_9BACT</name>
<proteinExistence type="predicted"/>
<evidence type="ECO:0000313" key="3">
    <source>
        <dbReference type="Proteomes" id="UP000199513"/>
    </source>
</evidence>
<dbReference type="CDD" id="cd03801">
    <property type="entry name" value="GT4_PimA-like"/>
    <property type="match status" value="1"/>
</dbReference>
<feature type="domain" description="Glycosyl transferase family 1" evidence="1">
    <location>
        <begin position="199"/>
        <end position="351"/>
    </location>
</feature>
<organism evidence="2 3">
    <name type="scientific">Thermoflexibacter ruber</name>
    <dbReference type="NCBI Taxonomy" id="1003"/>
    <lineage>
        <taxon>Bacteria</taxon>
        <taxon>Pseudomonadati</taxon>
        <taxon>Bacteroidota</taxon>
        <taxon>Cytophagia</taxon>
        <taxon>Cytophagales</taxon>
        <taxon>Thermoflexibacteraceae</taxon>
        <taxon>Thermoflexibacter</taxon>
    </lineage>
</organism>